<sequence>MIYGLISALFIAVIFETIVIIVLLDKYIKSLKYIKLLEKLSSYEMSKNKKD</sequence>
<keyword evidence="1" id="KW-0472">Membrane</keyword>
<keyword evidence="1" id="KW-1133">Transmembrane helix</keyword>
<accession>A0ABT9UTK0</accession>
<comment type="caution">
    <text evidence="2">The sequence shown here is derived from an EMBL/GenBank/DDBJ whole genome shotgun (WGS) entry which is preliminary data.</text>
</comment>
<keyword evidence="1" id="KW-0812">Transmembrane</keyword>
<feature type="transmembrane region" description="Helical" evidence="1">
    <location>
        <begin position="6"/>
        <end position="24"/>
    </location>
</feature>
<proteinExistence type="predicted"/>
<dbReference type="EMBL" id="JAUSUF010000004">
    <property type="protein sequence ID" value="MDQ0149625.1"/>
    <property type="molecule type" value="Genomic_DNA"/>
</dbReference>
<evidence type="ECO:0000313" key="3">
    <source>
        <dbReference type="Proteomes" id="UP001228504"/>
    </source>
</evidence>
<gene>
    <name evidence="2" type="ORF">J2S18_001556</name>
</gene>
<name>A0ABT9UTK0_9FIRM</name>
<evidence type="ECO:0000313" key="2">
    <source>
        <dbReference type="EMBL" id="MDQ0149625.1"/>
    </source>
</evidence>
<organism evidence="2 3">
    <name type="scientific">Eubacterium multiforme</name>
    <dbReference type="NCBI Taxonomy" id="83339"/>
    <lineage>
        <taxon>Bacteria</taxon>
        <taxon>Bacillati</taxon>
        <taxon>Bacillota</taxon>
        <taxon>Clostridia</taxon>
        <taxon>Eubacteriales</taxon>
        <taxon>Eubacteriaceae</taxon>
        <taxon>Eubacterium</taxon>
    </lineage>
</organism>
<dbReference type="Proteomes" id="UP001228504">
    <property type="component" value="Unassembled WGS sequence"/>
</dbReference>
<evidence type="ECO:0000256" key="1">
    <source>
        <dbReference type="SAM" id="Phobius"/>
    </source>
</evidence>
<protein>
    <submittedName>
        <fullName evidence="2">Uncharacterized protein</fullName>
    </submittedName>
</protein>
<keyword evidence="3" id="KW-1185">Reference proteome</keyword>
<reference evidence="2 3" key="1">
    <citation type="submission" date="2023-07" db="EMBL/GenBank/DDBJ databases">
        <title>Genomic Encyclopedia of Type Strains, Phase IV (KMG-IV): sequencing the most valuable type-strain genomes for metagenomic binning, comparative biology and taxonomic classification.</title>
        <authorList>
            <person name="Goeker M."/>
        </authorList>
    </citation>
    <scope>NUCLEOTIDE SEQUENCE [LARGE SCALE GENOMIC DNA]</scope>
    <source>
        <strain evidence="2 3">DSM 20694</strain>
    </source>
</reference>
<dbReference type="RefSeq" id="WP_307485317.1">
    <property type="nucleotide sequence ID" value="NZ_JAUSUF010000004.1"/>
</dbReference>